<dbReference type="Pfam" id="PF03372">
    <property type="entry name" value="Exo_endo_phos"/>
    <property type="match status" value="1"/>
</dbReference>
<evidence type="ECO:0000259" key="1">
    <source>
        <dbReference type="Pfam" id="PF03372"/>
    </source>
</evidence>
<evidence type="ECO:0000313" key="2">
    <source>
        <dbReference type="EMBL" id="VAW04427.1"/>
    </source>
</evidence>
<sequence>VNVRVDQAQRCADALASIAPDDEPVLFMGDFNDYIHPLRILRYEGFDDSFMALGREAVITYPAFPLAQQPPELLDWMMHRGPIRPTLTSVVDFYVGEFPPSDHKPVLTTYELERGGSGGPAMTQ</sequence>
<dbReference type="InterPro" id="IPR036691">
    <property type="entry name" value="Endo/exonu/phosph_ase_sf"/>
</dbReference>
<reference evidence="2" key="1">
    <citation type="submission" date="2018-06" db="EMBL/GenBank/DDBJ databases">
        <authorList>
            <person name="Zhirakovskaya E."/>
        </authorList>
    </citation>
    <scope>NUCLEOTIDE SEQUENCE</scope>
</reference>
<dbReference type="InterPro" id="IPR005135">
    <property type="entry name" value="Endo/exonuclease/phosphatase"/>
</dbReference>
<proteinExistence type="predicted"/>
<organism evidence="2">
    <name type="scientific">hydrothermal vent metagenome</name>
    <dbReference type="NCBI Taxonomy" id="652676"/>
    <lineage>
        <taxon>unclassified sequences</taxon>
        <taxon>metagenomes</taxon>
        <taxon>ecological metagenomes</taxon>
    </lineage>
</organism>
<gene>
    <name evidence="2" type="ORF">MNBD_ACTINO02-231</name>
</gene>
<dbReference type="EMBL" id="UOEK01000288">
    <property type="protein sequence ID" value="VAW04427.1"/>
    <property type="molecule type" value="Genomic_DNA"/>
</dbReference>
<feature type="non-terminal residue" evidence="2">
    <location>
        <position position="1"/>
    </location>
</feature>
<dbReference type="AlphaFoldDB" id="A0A3B0STK2"/>
<dbReference type="SUPFAM" id="SSF56219">
    <property type="entry name" value="DNase I-like"/>
    <property type="match status" value="1"/>
</dbReference>
<protein>
    <recommendedName>
        <fullName evidence="1">Endonuclease/exonuclease/phosphatase domain-containing protein</fullName>
    </recommendedName>
</protein>
<dbReference type="Gene3D" id="3.60.10.10">
    <property type="entry name" value="Endonuclease/exonuclease/phosphatase"/>
    <property type="match status" value="1"/>
</dbReference>
<accession>A0A3B0STK2</accession>
<name>A0A3B0STK2_9ZZZZ</name>
<feature type="domain" description="Endonuclease/exonuclease/phosphatase" evidence="1">
    <location>
        <begin position="4"/>
        <end position="103"/>
    </location>
</feature>
<dbReference type="GO" id="GO:0003824">
    <property type="term" value="F:catalytic activity"/>
    <property type="evidence" value="ECO:0007669"/>
    <property type="project" value="InterPro"/>
</dbReference>